<evidence type="ECO:0000313" key="1">
    <source>
        <dbReference type="EMBL" id="EJW79575.1"/>
    </source>
</evidence>
<gene>
    <name evidence="1" type="ORF">WUBG_09514</name>
</gene>
<sequence length="49" mass="5501">SHYYNESLIQVIDTSMLSFRADTSMLSAQVCHQLGQRRPVIVSLSSMEA</sequence>
<accession>J9AYD0</accession>
<dbReference type="Proteomes" id="UP000004810">
    <property type="component" value="Unassembled WGS sequence"/>
</dbReference>
<reference evidence="2" key="1">
    <citation type="submission" date="2012-08" db="EMBL/GenBank/DDBJ databases">
        <title>The Genome Sequence of Wuchereria bancrofti.</title>
        <authorList>
            <person name="Nutman T.B."/>
            <person name="Fink D.L."/>
            <person name="Russ C."/>
            <person name="Young S."/>
            <person name="Zeng Q."/>
            <person name="Koehrsen M."/>
            <person name="Alvarado L."/>
            <person name="Berlin A."/>
            <person name="Chapman S.B."/>
            <person name="Chen Z."/>
            <person name="Freedman E."/>
            <person name="Gellesch M."/>
            <person name="Goldberg J."/>
            <person name="Griggs A."/>
            <person name="Gujja S."/>
            <person name="Heilman E.R."/>
            <person name="Heiman D."/>
            <person name="Hepburn T."/>
            <person name="Howarth C."/>
            <person name="Jen D."/>
            <person name="Larson L."/>
            <person name="Lewis B."/>
            <person name="Mehta T."/>
            <person name="Park D."/>
            <person name="Pearson M."/>
            <person name="Roberts A."/>
            <person name="Saif S."/>
            <person name="Shea T."/>
            <person name="Shenoy N."/>
            <person name="Sisk P."/>
            <person name="Stolte C."/>
            <person name="Sykes S."/>
            <person name="Walk T."/>
            <person name="White J."/>
            <person name="Yandava C."/>
            <person name="Haas B."/>
            <person name="Henn M.R."/>
            <person name="Nusbaum C."/>
            <person name="Birren B."/>
        </authorList>
    </citation>
    <scope>NUCLEOTIDE SEQUENCE [LARGE SCALE GENOMIC DNA]</scope>
    <source>
        <strain evidence="2">NA</strain>
    </source>
</reference>
<comment type="caution">
    <text evidence="1">The sequence shown here is derived from an EMBL/GenBank/DDBJ whole genome shotgun (WGS) entry which is preliminary data.</text>
</comment>
<name>J9AYD0_WUCBA</name>
<evidence type="ECO:0000313" key="2">
    <source>
        <dbReference type="Proteomes" id="UP000004810"/>
    </source>
</evidence>
<proteinExistence type="predicted"/>
<protein>
    <submittedName>
        <fullName evidence="1">Uncharacterized protein</fullName>
    </submittedName>
</protein>
<dbReference type="AlphaFoldDB" id="J9AYD0"/>
<feature type="non-terminal residue" evidence="1">
    <location>
        <position position="1"/>
    </location>
</feature>
<dbReference type="EMBL" id="ADBV01005329">
    <property type="protein sequence ID" value="EJW79575.1"/>
    <property type="molecule type" value="Genomic_DNA"/>
</dbReference>
<organism evidence="1 2">
    <name type="scientific">Wuchereria bancrofti</name>
    <dbReference type="NCBI Taxonomy" id="6293"/>
    <lineage>
        <taxon>Eukaryota</taxon>
        <taxon>Metazoa</taxon>
        <taxon>Ecdysozoa</taxon>
        <taxon>Nematoda</taxon>
        <taxon>Chromadorea</taxon>
        <taxon>Rhabditida</taxon>
        <taxon>Spirurina</taxon>
        <taxon>Spiruromorpha</taxon>
        <taxon>Filarioidea</taxon>
        <taxon>Onchocercidae</taxon>
        <taxon>Wuchereria</taxon>
    </lineage>
</organism>